<feature type="repeat" description="TPR" evidence="3">
    <location>
        <begin position="360"/>
        <end position="393"/>
    </location>
</feature>
<dbReference type="PROSITE" id="PS50943">
    <property type="entry name" value="HTH_CROC1"/>
    <property type="match status" value="1"/>
</dbReference>
<name>A0AA45WPN0_9BACL</name>
<dbReference type="InterPro" id="IPR013105">
    <property type="entry name" value="TPR_2"/>
</dbReference>
<keyword evidence="7" id="KW-1185">Reference proteome</keyword>
<dbReference type="SMART" id="SM00530">
    <property type="entry name" value="HTH_XRE"/>
    <property type="match status" value="1"/>
</dbReference>
<dbReference type="SUPFAM" id="SSF47413">
    <property type="entry name" value="lambda repressor-like DNA-binding domains"/>
    <property type="match status" value="1"/>
</dbReference>
<accession>A0AA45WPN0</accession>
<dbReference type="Proteomes" id="UP001157946">
    <property type="component" value="Unassembled WGS sequence"/>
</dbReference>
<evidence type="ECO:0000259" key="5">
    <source>
        <dbReference type="PROSITE" id="PS50943"/>
    </source>
</evidence>
<evidence type="ECO:0000313" key="6">
    <source>
        <dbReference type="EMBL" id="SMP22446.1"/>
    </source>
</evidence>
<dbReference type="InterPro" id="IPR001387">
    <property type="entry name" value="Cro/C1-type_HTH"/>
</dbReference>
<protein>
    <submittedName>
        <fullName evidence="6">TolA-binding protein</fullName>
    </submittedName>
</protein>
<dbReference type="PANTHER" id="PTHR47050:SF1">
    <property type="entry name" value="TETRATRICOPEPTIDE REPEAT PROTEIN 24-LIKE"/>
    <property type="match status" value="1"/>
</dbReference>
<organism evidence="6 7">
    <name type="scientific">Laceyella tengchongensis</name>
    <dbReference type="NCBI Taxonomy" id="574699"/>
    <lineage>
        <taxon>Bacteria</taxon>
        <taxon>Bacillati</taxon>
        <taxon>Bacillota</taxon>
        <taxon>Bacilli</taxon>
        <taxon>Bacillales</taxon>
        <taxon>Thermoactinomycetaceae</taxon>
        <taxon>Laceyella</taxon>
    </lineage>
</organism>
<comment type="caution">
    <text evidence="6">The sequence shown here is derived from an EMBL/GenBank/DDBJ whole genome shotgun (WGS) entry which is preliminary data.</text>
</comment>
<dbReference type="GO" id="GO:0003677">
    <property type="term" value="F:DNA binding"/>
    <property type="evidence" value="ECO:0007669"/>
    <property type="project" value="InterPro"/>
</dbReference>
<dbReference type="SMART" id="SM00028">
    <property type="entry name" value="TPR"/>
    <property type="match status" value="5"/>
</dbReference>
<reference evidence="6" key="1">
    <citation type="submission" date="2017-05" db="EMBL/GenBank/DDBJ databases">
        <authorList>
            <person name="Varghese N."/>
            <person name="Submissions S."/>
        </authorList>
    </citation>
    <scope>NUCLEOTIDE SEQUENCE</scope>
    <source>
        <strain evidence="6">DSM 45262</strain>
    </source>
</reference>
<dbReference type="InterPro" id="IPR024812">
    <property type="entry name" value="TPR_24"/>
</dbReference>
<evidence type="ECO:0000313" key="7">
    <source>
        <dbReference type="Proteomes" id="UP001157946"/>
    </source>
</evidence>
<dbReference type="Gene3D" id="1.10.260.40">
    <property type="entry name" value="lambda repressor-like DNA-binding domains"/>
    <property type="match status" value="1"/>
</dbReference>
<dbReference type="CDD" id="cd00093">
    <property type="entry name" value="HTH_XRE"/>
    <property type="match status" value="1"/>
</dbReference>
<evidence type="ECO:0000256" key="4">
    <source>
        <dbReference type="SAM" id="MobiDB-lite"/>
    </source>
</evidence>
<dbReference type="Pfam" id="PF07719">
    <property type="entry name" value="TPR_2"/>
    <property type="match status" value="1"/>
</dbReference>
<dbReference type="InterPro" id="IPR019734">
    <property type="entry name" value="TPR_rpt"/>
</dbReference>
<feature type="repeat" description="TPR" evidence="3">
    <location>
        <begin position="280"/>
        <end position="313"/>
    </location>
</feature>
<dbReference type="SUPFAM" id="SSF48452">
    <property type="entry name" value="TPR-like"/>
    <property type="match status" value="2"/>
</dbReference>
<dbReference type="EMBL" id="FXTU01000004">
    <property type="protein sequence ID" value="SMP22446.1"/>
    <property type="molecule type" value="Genomic_DNA"/>
</dbReference>
<dbReference type="RefSeq" id="WP_102993424.1">
    <property type="nucleotide sequence ID" value="NZ_FXTU01000004.1"/>
</dbReference>
<evidence type="ECO:0000256" key="3">
    <source>
        <dbReference type="PROSITE-ProRule" id="PRU00339"/>
    </source>
</evidence>
<dbReference type="Pfam" id="PF13424">
    <property type="entry name" value="TPR_12"/>
    <property type="match status" value="1"/>
</dbReference>
<proteinExistence type="predicted"/>
<dbReference type="PROSITE" id="PS50005">
    <property type="entry name" value="TPR"/>
    <property type="match status" value="2"/>
</dbReference>
<dbReference type="PANTHER" id="PTHR47050">
    <property type="entry name" value="TETRATRICOPEPTIDE REPEAT PROTEIN 24"/>
    <property type="match status" value="1"/>
</dbReference>
<dbReference type="Pfam" id="PF13560">
    <property type="entry name" value="HTH_31"/>
    <property type="match status" value="1"/>
</dbReference>
<evidence type="ECO:0000256" key="1">
    <source>
        <dbReference type="ARBA" id="ARBA00022737"/>
    </source>
</evidence>
<keyword evidence="2 3" id="KW-0802">TPR repeat</keyword>
<dbReference type="InterPro" id="IPR010982">
    <property type="entry name" value="Lambda_DNA-bd_dom_sf"/>
</dbReference>
<dbReference type="Gene3D" id="1.25.40.10">
    <property type="entry name" value="Tetratricopeptide repeat domain"/>
    <property type="match status" value="2"/>
</dbReference>
<evidence type="ECO:0000256" key="2">
    <source>
        <dbReference type="ARBA" id="ARBA00022803"/>
    </source>
</evidence>
<feature type="domain" description="HTH cro/C1-type" evidence="5">
    <location>
        <begin position="15"/>
        <end position="68"/>
    </location>
</feature>
<dbReference type="AlphaFoldDB" id="A0AA45WPN0"/>
<feature type="region of interest" description="Disordered" evidence="4">
    <location>
        <begin position="437"/>
        <end position="461"/>
    </location>
</feature>
<dbReference type="InterPro" id="IPR011990">
    <property type="entry name" value="TPR-like_helical_dom_sf"/>
</dbReference>
<gene>
    <name evidence="6" type="ORF">SAMN06265361_10466</name>
</gene>
<keyword evidence="1" id="KW-0677">Repeat</keyword>
<sequence>MKEYIVITPELGNLIRRARKRKRARQEDLADEIISTATISNIERGACQVSREKLDHLCKKIGVDLNKTSSILQVQDFSEEDIKNRLVAIENDIDLVSADFAQEELRKIHLEKNDPLLADYYFLKAKCYAKKELIPKAHSYYLKSIKEVDTHEYYNSNIKAASYYEIGRILHTSDVDEALRCVEKGLESFVPNKQRRYIEYYLKVSKAIYLEKLNRAGEALQILEELWAEKEVIPSTEVLLNMYDTQAKIYYKMEIYEKSISIAKEGIERARIDRMYDRSFELWTTLGSCYVKQGRLSDAQRCFRTALNLEKEVKREYLLISTQTQLGLLYLKQKKFKFAKIPLEEAVQLGRKCKDILRLNEALVALGDCLFAEGNKSKAKQYYKEALELTNKEKKEKILVKLMLCTEENSKEYKMYEKDFIQMHISTLKKDLLQEGGENNMRSNSQVRKIKLNSAGDPPDA</sequence>